<name>A0A177MAA1_METMH</name>
<dbReference type="Proteomes" id="UP000077763">
    <property type="component" value="Unassembled WGS sequence"/>
</dbReference>
<organism evidence="1 2">
    <name type="scientific">Methylomonas methanica</name>
    <dbReference type="NCBI Taxonomy" id="421"/>
    <lineage>
        <taxon>Bacteria</taxon>
        <taxon>Pseudomonadati</taxon>
        <taxon>Pseudomonadota</taxon>
        <taxon>Gammaproteobacteria</taxon>
        <taxon>Methylococcales</taxon>
        <taxon>Methylococcaceae</taxon>
        <taxon>Methylomonas</taxon>
    </lineage>
</organism>
<evidence type="ECO:0000313" key="1">
    <source>
        <dbReference type="EMBL" id="OAI02295.1"/>
    </source>
</evidence>
<sequence>MGLKQPGKMRADYGINRLGFHGLGDGLPIACVLHSCGGEGCLVIGISKVQSQWSLQLKRYTVRHGILKSDRP</sequence>
<gene>
    <name evidence="1" type="ORF">A1353_15980</name>
</gene>
<dbReference type="AlphaFoldDB" id="A0A177MAA1"/>
<protein>
    <submittedName>
        <fullName evidence="1">Uncharacterized protein</fullName>
    </submittedName>
</protein>
<evidence type="ECO:0000313" key="2">
    <source>
        <dbReference type="Proteomes" id="UP000077763"/>
    </source>
</evidence>
<accession>A0A177MAA1</accession>
<proteinExistence type="predicted"/>
<dbReference type="EMBL" id="LUUH01000062">
    <property type="protein sequence ID" value="OAI02295.1"/>
    <property type="molecule type" value="Genomic_DNA"/>
</dbReference>
<reference evidence="1 2" key="1">
    <citation type="submission" date="2016-03" db="EMBL/GenBank/DDBJ databases">
        <authorList>
            <person name="Ploux O."/>
        </authorList>
    </citation>
    <scope>NUCLEOTIDE SEQUENCE [LARGE SCALE GENOMIC DNA]</scope>
    <source>
        <strain evidence="1 2">R-45371</strain>
    </source>
</reference>
<comment type="caution">
    <text evidence="1">The sequence shown here is derived from an EMBL/GenBank/DDBJ whole genome shotgun (WGS) entry which is preliminary data.</text>
</comment>